<evidence type="ECO:0000259" key="2">
    <source>
        <dbReference type="Pfam" id="PF13767"/>
    </source>
</evidence>
<gene>
    <name evidence="3" type="ORF">EV690_3274</name>
</gene>
<dbReference type="AlphaFoldDB" id="A0A4R1J829"/>
<proteinExistence type="predicted"/>
<evidence type="ECO:0000256" key="1">
    <source>
        <dbReference type="SAM" id="SignalP"/>
    </source>
</evidence>
<protein>
    <submittedName>
        <fullName evidence="3">Uncharacterized protein DUF4168</fullName>
    </submittedName>
</protein>
<keyword evidence="4" id="KW-1185">Reference proteome</keyword>
<evidence type="ECO:0000313" key="3">
    <source>
        <dbReference type="EMBL" id="TCK46688.1"/>
    </source>
</evidence>
<evidence type="ECO:0000313" key="4">
    <source>
        <dbReference type="Proteomes" id="UP000295565"/>
    </source>
</evidence>
<name>A0A4R1J829_9GAMM</name>
<sequence length="126" mass="13787">MKSIHKIALSAALGTSLFTTAITVQAQPSNPPSAQSKSPAVHISDSQLKRFAHASEKVSQISHDAIKQLRATKDASKQQGIRKKANNEMIQAVKNNGLSVHEYNLISKTVRSHPNLQKKLHKMLNS</sequence>
<feature type="domain" description="DUF4168" evidence="2">
    <location>
        <begin position="44"/>
        <end position="119"/>
    </location>
</feature>
<keyword evidence="1" id="KW-0732">Signal</keyword>
<dbReference type="EMBL" id="SMGD01000017">
    <property type="protein sequence ID" value="TCK46688.1"/>
    <property type="molecule type" value="Genomic_DNA"/>
</dbReference>
<dbReference type="Pfam" id="PF13767">
    <property type="entry name" value="DUF4168"/>
    <property type="match status" value="1"/>
</dbReference>
<feature type="signal peptide" evidence="1">
    <location>
        <begin position="1"/>
        <end position="26"/>
    </location>
</feature>
<dbReference type="RefSeq" id="WP_165872787.1">
    <property type="nucleotide sequence ID" value="NZ_OU594967.1"/>
</dbReference>
<dbReference type="Proteomes" id="UP000295565">
    <property type="component" value="Unassembled WGS sequence"/>
</dbReference>
<accession>A0A4R1J829</accession>
<dbReference type="InterPro" id="IPR025433">
    <property type="entry name" value="DUF4168"/>
</dbReference>
<comment type="caution">
    <text evidence="3">The sequence shown here is derived from an EMBL/GenBank/DDBJ whole genome shotgun (WGS) entry which is preliminary data.</text>
</comment>
<feature type="chain" id="PRO_5020305049" evidence="1">
    <location>
        <begin position="27"/>
        <end position="126"/>
    </location>
</feature>
<reference evidence="3 4" key="1">
    <citation type="submission" date="2019-03" db="EMBL/GenBank/DDBJ databases">
        <title>Genomic Encyclopedia of Type Strains, Phase IV (KMG-IV): sequencing the most valuable type-strain genomes for metagenomic binning, comparative biology and taxonomic classification.</title>
        <authorList>
            <person name="Goeker M."/>
        </authorList>
    </citation>
    <scope>NUCLEOTIDE SEQUENCE [LARGE SCALE GENOMIC DNA]</scope>
    <source>
        <strain evidence="3 4">DSM 18577</strain>
    </source>
</reference>
<organism evidence="3 4">
    <name type="scientific">Celerinatantimonas diazotrophica</name>
    <dbReference type="NCBI Taxonomy" id="412034"/>
    <lineage>
        <taxon>Bacteria</taxon>
        <taxon>Pseudomonadati</taxon>
        <taxon>Pseudomonadota</taxon>
        <taxon>Gammaproteobacteria</taxon>
        <taxon>Celerinatantimonadaceae</taxon>
        <taxon>Celerinatantimonas</taxon>
    </lineage>
</organism>